<reference evidence="2" key="1">
    <citation type="journal article" date="2019" name="Int. J. Syst. Evol. Microbiol.">
        <title>The Global Catalogue of Microorganisms (GCM) 10K type strain sequencing project: providing services to taxonomists for standard genome sequencing and annotation.</title>
        <authorList>
            <consortium name="The Broad Institute Genomics Platform"/>
            <consortium name="The Broad Institute Genome Sequencing Center for Infectious Disease"/>
            <person name="Wu L."/>
            <person name="Ma J."/>
        </authorList>
    </citation>
    <scope>NUCLEOTIDE SEQUENCE [LARGE SCALE GENOMIC DNA]</scope>
    <source>
        <strain evidence="2">CCUG 66188</strain>
    </source>
</reference>
<organism evidence="1 2">
    <name type="scientific">Dysgonomonas termitidis</name>
    <dbReference type="NCBI Taxonomy" id="1516126"/>
    <lineage>
        <taxon>Bacteria</taxon>
        <taxon>Pseudomonadati</taxon>
        <taxon>Bacteroidota</taxon>
        <taxon>Bacteroidia</taxon>
        <taxon>Bacteroidales</taxon>
        <taxon>Dysgonomonadaceae</taxon>
        <taxon>Dysgonomonas</taxon>
    </lineage>
</organism>
<keyword evidence="2" id="KW-1185">Reference proteome</keyword>
<comment type="caution">
    <text evidence="1">The sequence shown here is derived from an EMBL/GenBank/DDBJ whole genome shotgun (WGS) entry which is preliminary data.</text>
</comment>
<gene>
    <name evidence="1" type="ORF">ACFO6W_23270</name>
</gene>
<accession>A0ABV9L2K4</accession>
<name>A0ABV9L2K4_9BACT</name>
<evidence type="ECO:0000313" key="2">
    <source>
        <dbReference type="Proteomes" id="UP001596023"/>
    </source>
</evidence>
<evidence type="ECO:0000313" key="1">
    <source>
        <dbReference type="EMBL" id="MFC4676607.1"/>
    </source>
</evidence>
<dbReference type="Proteomes" id="UP001596023">
    <property type="component" value="Unassembled WGS sequence"/>
</dbReference>
<protein>
    <submittedName>
        <fullName evidence="1">Uncharacterized protein</fullName>
    </submittedName>
</protein>
<dbReference type="EMBL" id="JBHSGN010000146">
    <property type="protein sequence ID" value="MFC4676607.1"/>
    <property type="molecule type" value="Genomic_DNA"/>
</dbReference>
<proteinExistence type="predicted"/>
<dbReference type="RefSeq" id="WP_380001010.1">
    <property type="nucleotide sequence ID" value="NZ_JBHSGN010000146.1"/>
</dbReference>
<sequence length="50" mass="5679">MVQKWNPNFSTAPVIGSGINMTSLTQARTTDYIGNIIYENNALKRRNESY</sequence>